<evidence type="ECO:0000256" key="10">
    <source>
        <dbReference type="ARBA" id="ARBA00025699"/>
    </source>
</evidence>
<evidence type="ECO:0000259" key="14">
    <source>
        <dbReference type="Pfam" id="PF20260"/>
    </source>
</evidence>
<comment type="subcellular location">
    <subcellularLocation>
        <location evidence="1 12">Cytoplasm</location>
    </subcellularLocation>
</comment>
<dbReference type="PANTHER" id="PTHR30027">
    <property type="entry name" value="RIBOSOMAL RNA SMALL SUBUNIT METHYLTRANSFERASE E"/>
    <property type="match status" value="1"/>
</dbReference>
<dbReference type="GO" id="GO:0070475">
    <property type="term" value="P:rRNA base methylation"/>
    <property type="evidence" value="ECO:0007669"/>
    <property type="project" value="TreeGrafter"/>
</dbReference>
<dbReference type="PANTHER" id="PTHR30027:SF3">
    <property type="entry name" value="16S RRNA (URACIL(1498)-N(3))-METHYLTRANSFERASE"/>
    <property type="match status" value="1"/>
</dbReference>
<dbReference type="PATRIC" id="fig|1121022.4.peg.2909"/>
<evidence type="ECO:0000313" key="15">
    <source>
        <dbReference type="EMBL" id="ESQ89356.1"/>
    </source>
</evidence>
<dbReference type="InterPro" id="IPR006700">
    <property type="entry name" value="RsmE"/>
</dbReference>
<evidence type="ECO:0000256" key="11">
    <source>
        <dbReference type="ARBA" id="ARBA00047944"/>
    </source>
</evidence>
<comment type="catalytic activity">
    <reaction evidence="11 12">
        <text>uridine(1498) in 16S rRNA + S-adenosyl-L-methionine = N(3)-methyluridine(1498) in 16S rRNA + S-adenosyl-L-homocysteine + H(+)</text>
        <dbReference type="Rhea" id="RHEA:42920"/>
        <dbReference type="Rhea" id="RHEA-COMP:10283"/>
        <dbReference type="Rhea" id="RHEA-COMP:10284"/>
        <dbReference type="ChEBI" id="CHEBI:15378"/>
        <dbReference type="ChEBI" id="CHEBI:57856"/>
        <dbReference type="ChEBI" id="CHEBI:59789"/>
        <dbReference type="ChEBI" id="CHEBI:65315"/>
        <dbReference type="ChEBI" id="CHEBI:74502"/>
        <dbReference type="EC" id="2.1.1.193"/>
    </reaction>
</comment>
<dbReference type="InterPro" id="IPR046887">
    <property type="entry name" value="RsmE_PUA-like"/>
</dbReference>
<sequence length="248" mass="27246">MIRLYISEPTPAFVAGLSLALNSDQSRYLTSVMRKGVGDEIAIFNGRDGGWTARIAEAGKRHVTLALTEQTRTQGKAQGPVLAVALIKRTPLEYIIEKATELGVGKIQLLITRRSNADHTKLERLKLIAQEAAEQTERLDVPEILPPVKLESFLAKLDVDAILFGDEDSTHEGDIRVTRPLLDVLSTLTEKRAAILIGPEGGFDDIERQTLRARDDVYPVNLGPRILRADTAAISALTLYQAALGDWK</sequence>
<dbReference type="PIRSF" id="PIRSF015601">
    <property type="entry name" value="MTase_slr0722"/>
    <property type="match status" value="1"/>
</dbReference>
<dbReference type="Proteomes" id="UP000017837">
    <property type="component" value="Unassembled WGS sequence"/>
</dbReference>
<organism evidence="15 16">
    <name type="scientific">Asticcacaulis benevestitus DSM 16100 = ATCC BAA-896</name>
    <dbReference type="NCBI Taxonomy" id="1121022"/>
    <lineage>
        <taxon>Bacteria</taxon>
        <taxon>Pseudomonadati</taxon>
        <taxon>Pseudomonadota</taxon>
        <taxon>Alphaproteobacteria</taxon>
        <taxon>Caulobacterales</taxon>
        <taxon>Caulobacteraceae</taxon>
        <taxon>Asticcacaulis</taxon>
    </lineage>
</organism>
<dbReference type="InterPro" id="IPR015947">
    <property type="entry name" value="PUA-like_sf"/>
</dbReference>
<feature type="domain" description="Ribosomal RNA small subunit methyltransferase E PUA-like" evidence="14">
    <location>
        <begin position="21"/>
        <end position="65"/>
    </location>
</feature>
<evidence type="ECO:0000256" key="8">
    <source>
        <dbReference type="ARBA" id="ARBA00022679"/>
    </source>
</evidence>
<proteinExistence type="inferred from homology"/>
<evidence type="ECO:0000256" key="4">
    <source>
        <dbReference type="ARBA" id="ARBA00013673"/>
    </source>
</evidence>
<comment type="similarity">
    <text evidence="2 12">Belongs to the RNA methyltransferase RsmE family.</text>
</comment>
<dbReference type="OrthoDB" id="9815641at2"/>
<dbReference type="GO" id="GO:0070042">
    <property type="term" value="F:rRNA (uridine-N3-)-methyltransferase activity"/>
    <property type="evidence" value="ECO:0007669"/>
    <property type="project" value="TreeGrafter"/>
</dbReference>
<dbReference type="GO" id="GO:0005737">
    <property type="term" value="C:cytoplasm"/>
    <property type="evidence" value="ECO:0007669"/>
    <property type="project" value="UniProtKB-SubCell"/>
</dbReference>
<protein>
    <recommendedName>
        <fullName evidence="4 12">Ribosomal RNA small subunit methyltransferase E</fullName>
        <ecNumber evidence="3 12">2.1.1.193</ecNumber>
    </recommendedName>
</protein>
<evidence type="ECO:0000256" key="1">
    <source>
        <dbReference type="ARBA" id="ARBA00004496"/>
    </source>
</evidence>
<dbReference type="Gene3D" id="3.40.1280.10">
    <property type="match status" value="1"/>
</dbReference>
<evidence type="ECO:0000256" key="5">
    <source>
        <dbReference type="ARBA" id="ARBA00022490"/>
    </source>
</evidence>
<evidence type="ECO:0000259" key="13">
    <source>
        <dbReference type="Pfam" id="PF04452"/>
    </source>
</evidence>
<keyword evidence="16" id="KW-1185">Reference proteome</keyword>
<dbReference type="EMBL" id="AWGB01000030">
    <property type="protein sequence ID" value="ESQ89356.1"/>
    <property type="molecule type" value="Genomic_DNA"/>
</dbReference>
<feature type="domain" description="Ribosomal RNA small subunit methyltransferase E methyltransferase" evidence="13">
    <location>
        <begin position="81"/>
        <end position="240"/>
    </location>
</feature>
<evidence type="ECO:0000256" key="9">
    <source>
        <dbReference type="ARBA" id="ARBA00022691"/>
    </source>
</evidence>
<dbReference type="SUPFAM" id="SSF75217">
    <property type="entry name" value="alpha/beta knot"/>
    <property type="match status" value="1"/>
</dbReference>
<comment type="function">
    <text evidence="10 12">Specifically methylates the N3 position of the uracil ring of uridine 1498 (m3U1498) in 16S rRNA. Acts on the fully assembled 30S ribosomal subunit.</text>
</comment>
<dbReference type="STRING" id="1121022.GCA_000376105_02176"/>
<name>V4PM70_9CAUL</name>
<dbReference type="eggNOG" id="COG1385">
    <property type="taxonomic scope" value="Bacteria"/>
</dbReference>
<gene>
    <name evidence="15" type="ORF">ABENE_14305</name>
</gene>
<dbReference type="Pfam" id="PF20260">
    <property type="entry name" value="PUA_4"/>
    <property type="match status" value="1"/>
</dbReference>
<dbReference type="CDD" id="cd18084">
    <property type="entry name" value="RsmE-like"/>
    <property type="match status" value="1"/>
</dbReference>
<dbReference type="RefSeq" id="WP_018081842.1">
    <property type="nucleotide sequence ID" value="NZ_AQWM01000008.1"/>
</dbReference>
<dbReference type="InterPro" id="IPR029026">
    <property type="entry name" value="tRNA_m1G_MTases_N"/>
</dbReference>
<dbReference type="InterPro" id="IPR029028">
    <property type="entry name" value="Alpha/beta_knot_MTases"/>
</dbReference>
<evidence type="ECO:0000313" key="16">
    <source>
        <dbReference type="Proteomes" id="UP000017837"/>
    </source>
</evidence>
<evidence type="ECO:0000256" key="12">
    <source>
        <dbReference type="PIRNR" id="PIRNR015601"/>
    </source>
</evidence>
<dbReference type="AlphaFoldDB" id="V4PM70"/>
<accession>V4PM70</accession>
<dbReference type="Gene3D" id="2.40.240.20">
    <property type="entry name" value="Hypothetical PUA domain-like, domain 1"/>
    <property type="match status" value="1"/>
</dbReference>
<evidence type="ECO:0000256" key="2">
    <source>
        <dbReference type="ARBA" id="ARBA00005528"/>
    </source>
</evidence>
<evidence type="ECO:0000256" key="3">
    <source>
        <dbReference type="ARBA" id="ARBA00012328"/>
    </source>
</evidence>
<keyword evidence="8 12" id="KW-0808">Transferase</keyword>
<keyword evidence="5 12" id="KW-0963">Cytoplasm</keyword>
<keyword evidence="9 12" id="KW-0949">S-adenosyl-L-methionine</keyword>
<dbReference type="NCBIfam" id="TIGR00046">
    <property type="entry name" value="RsmE family RNA methyltransferase"/>
    <property type="match status" value="1"/>
</dbReference>
<dbReference type="InterPro" id="IPR046886">
    <property type="entry name" value="RsmE_MTase_dom"/>
</dbReference>
<dbReference type="Pfam" id="PF04452">
    <property type="entry name" value="Methyltrans_RNA"/>
    <property type="match status" value="1"/>
</dbReference>
<evidence type="ECO:0000256" key="7">
    <source>
        <dbReference type="ARBA" id="ARBA00022603"/>
    </source>
</evidence>
<evidence type="ECO:0000256" key="6">
    <source>
        <dbReference type="ARBA" id="ARBA00022552"/>
    </source>
</evidence>
<dbReference type="EC" id="2.1.1.193" evidence="3 12"/>
<comment type="caution">
    <text evidence="15">The sequence shown here is derived from an EMBL/GenBank/DDBJ whole genome shotgun (WGS) entry which is preliminary data.</text>
</comment>
<keyword evidence="6 12" id="KW-0698">rRNA processing</keyword>
<keyword evidence="7 12" id="KW-0489">Methyltransferase</keyword>
<reference evidence="15 16" key="1">
    <citation type="journal article" date="2014" name="Nature">
        <title>Sequential evolution of bacterial morphology by co-option of a developmental regulator.</title>
        <authorList>
            <person name="Jiang C."/>
            <person name="Brown P.J."/>
            <person name="Ducret A."/>
            <person name="Brun Y.V."/>
        </authorList>
    </citation>
    <scope>NUCLEOTIDE SEQUENCE [LARGE SCALE GENOMIC DNA]</scope>
    <source>
        <strain evidence="15 16">DSM 16100</strain>
    </source>
</reference>
<dbReference type="NCBIfam" id="NF008696">
    <property type="entry name" value="PRK11713.3-5"/>
    <property type="match status" value="1"/>
</dbReference>
<dbReference type="SUPFAM" id="SSF88697">
    <property type="entry name" value="PUA domain-like"/>
    <property type="match status" value="1"/>
</dbReference>